<sequence length="71" mass="8048">MAVEKLNIVPVNLESDSDSTPPLTIRGPLKNKELSIQVEKQFARARCFSNPAMELTTRLNEYRIDIWSGSK</sequence>
<organism evidence="1 2">
    <name type="scientific">Ureibacillus thermosphaericus</name>
    <dbReference type="NCBI Taxonomy" id="51173"/>
    <lineage>
        <taxon>Bacteria</taxon>
        <taxon>Bacillati</taxon>
        <taxon>Bacillota</taxon>
        <taxon>Bacilli</taxon>
        <taxon>Bacillales</taxon>
        <taxon>Caryophanaceae</taxon>
        <taxon>Ureibacillus</taxon>
    </lineage>
</organism>
<gene>
    <name evidence="1" type="ORF">HNR36_002133</name>
</gene>
<proteinExistence type="predicted"/>
<dbReference type="RefSeq" id="WP_168412662.1">
    <property type="nucleotide sequence ID" value="NZ_JAAXPW010000032.1"/>
</dbReference>
<protein>
    <submittedName>
        <fullName evidence="1">5-enolpyruvylshikimate-3-phosphate synthase</fullName>
    </submittedName>
</protein>
<dbReference type="EMBL" id="JACHGZ010000027">
    <property type="protein sequence ID" value="MBB5149741.1"/>
    <property type="molecule type" value="Genomic_DNA"/>
</dbReference>
<reference evidence="1 2" key="1">
    <citation type="submission" date="2020-08" db="EMBL/GenBank/DDBJ databases">
        <title>Genomic Encyclopedia of Type Strains, Phase IV (KMG-IV): sequencing the most valuable type-strain genomes for metagenomic binning, comparative biology and taxonomic classification.</title>
        <authorList>
            <person name="Goeker M."/>
        </authorList>
    </citation>
    <scope>NUCLEOTIDE SEQUENCE [LARGE SCALE GENOMIC DNA]</scope>
    <source>
        <strain evidence="1 2">DSM 10633</strain>
    </source>
</reference>
<comment type="caution">
    <text evidence="1">The sequence shown here is derived from an EMBL/GenBank/DDBJ whole genome shotgun (WGS) entry which is preliminary data.</text>
</comment>
<evidence type="ECO:0000313" key="1">
    <source>
        <dbReference type="EMBL" id="MBB5149741.1"/>
    </source>
</evidence>
<accession>A0A840PYH4</accession>
<evidence type="ECO:0000313" key="2">
    <source>
        <dbReference type="Proteomes" id="UP000557217"/>
    </source>
</evidence>
<dbReference type="AlphaFoldDB" id="A0A840PYH4"/>
<keyword evidence="2" id="KW-1185">Reference proteome</keyword>
<dbReference type="Proteomes" id="UP000557217">
    <property type="component" value="Unassembled WGS sequence"/>
</dbReference>
<name>A0A840PYH4_URETH</name>